<organism evidence="2">
    <name type="scientific">mine drainage metagenome</name>
    <dbReference type="NCBI Taxonomy" id="410659"/>
    <lineage>
        <taxon>unclassified sequences</taxon>
        <taxon>metagenomes</taxon>
        <taxon>ecological metagenomes</taxon>
    </lineage>
</organism>
<comment type="caution">
    <text evidence="2">The sequence shown here is derived from an EMBL/GenBank/DDBJ whole genome shotgun (WGS) entry which is preliminary data.</text>
</comment>
<accession>T0YR76</accession>
<evidence type="ECO:0000256" key="1">
    <source>
        <dbReference type="SAM" id="MobiDB-lite"/>
    </source>
</evidence>
<feature type="region of interest" description="Disordered" evidence="1">
    <location>
        <begin position="82"/>
        <end position="102"/>
    </location>
</feature>
<reference evidence="2" key="2">
    <citation type="journal article" date="2014" name="ISME J.">
        <title>Microbial stratification in low pH oxic and suboxic macroscopic growths along an acid mine drainage.</title>
        <authorList>
            <person name="Mendez-Garcia C."/>
            <person name="Mesa V."/>
            <person name="Sprenger R.R."/>
            <person name="Richter M."/>
            <person name="Diez M.S."/>
            <person name="Solano J."/>
            <person name="Bargiela R."/>
            <person name="Golyshina O.V."/>
            <person name="Manteca A."/>
            <person name="Ramos J.L."/>
            <person name="Gallego J.R."/>
            <person name="Llorente I."/>
            <person name="Martins Dos Santos V.A."/>
            <person name="Jensen O.N."/>
            <person name="Pelaez A.I."/>
            <person name="Sanchez J."/>
            <person name="Ferrer M."/>
        </authorList>
    </citation>
    <scope>NUCLEOTIDE SEQUENCE</scope>
</reference>
<evidence type="ECO:0000313" key="2">
    <source>
        <dbReference type="EMBL" id="EQD34327.1"/>
    </source>
</evidence>
<gene>
    <name evidence="2" type="ORF">B1B_17265</name>
</gene>
<reference evidence="2" key="1">
    <citation type="submission" date="2013-08" db="EMBL/GenBank/DDBJ databases">
        <authorList>
            <person name="Mendez C."/>
            <person name="Richter M."/>
            <person name="Ferrer M."/>
            <person name="Sanchez J."/>
        </authorList>
    </citation>
    <scope>NUCLEOTIDE SEQUENCE</scope>
</reference>
<protein>
    <submittedName>
        <fullName evidence="2">Uncharacterized protein</fullName>
    </submittedName>
</protein>
<dbReference type="EMBL" id="AUZY01011535">
    <property type="protein sequence ID" value="EQD34327.1"/>
    <property type="molecule type" value="Genomic_DNA"/>
</dbReference>
<name>T0YR76_9ZZZZ</name>
<dbReference type="AlphaFoldDB" id="T0YR76"/>
<proteinExistence type="predicted"/>
<sequence>MLKAKKGNGIRLKDIDEMPTATAKRYLDRAVEAGLLKHEGSVYMLTDRYTRPLRNIATYIKTWMESQYDEDISTEFALADTGKQKKRGGRISGNEMEQQSNI</sequence>